<evidence type="ECO:0000256" key="1">
    <source>
        <dbReference type="SAM" id="MobiDB-lite"/>
    </source>
</evidence>
<organism evidence="2">
    <name type="scientific">marine metagenome</name>
    <dbReference type="NCBI Taxonomy" id="408172"/>
    <lineage>
        <taxon>unclassified sequences</taxon>
        <taxon>metagenomes</taxon>
        <taxon>ecological metagenomes</taxon>
    </lineage>
</organism>
<feature type="non-terminal residue" evidence="2">
    <location>
        <position position="64"/>
    </location>
</feature>
<evidence type="ECO:0000313" key="2">
    <source>
        <dbReference type="EMBL" id="SVC79730.1"/>
    </source>
</evidence>
<protein>
    <submittedName>
        <fullName evidence="2">Uncharacterized protein</fullName>
    </submittedName>
</protein>
<dbReference type="AlphaFoldDB" id="A0A382Q414"/>
<sequence>GLDRNGGGARSRSQTWPHARKDWPGLWQPRERCQVQTSSQYISSRSRRCLGTFRKRPARSRGFV</sequence>
<gene>
    <name evidence="2" type="ORF">METZ01_LOCUS332584</name>
</gene>
<feature type="non-terminal residue" evidence="2">
    <location>
        <position position="1"/>
    </location>
</feature>
<accession>A0A382Q414</accession>
<name>A0A382Q414_9ZZZZ</name>
<reference evidence="2" key="1">
    <citation type="submission" date="2018-05" db="EMBL/GenBank/DDBJ databases">
        <authorList>
            <person name="Lanie J.A."/>
            <person name="Ng W.-L."/>
            <person name="Kazmierczak K.M."/>
            <person name="Andrzejewski T.M."/>
            <person name="Davidsen T.M."/>
            <person name="Wayne K.J."/>
            <person name="Tettelin H."/>
            <person name="Glass J.I."/>
            <person name="Rusch D."/>
            <person name="Podicherti R."/>
            <person name="Tsui H.-C.T."/>
            <person name="Winkler M.E."/>
        </authorList>
    </citation>
    <scope>NUCLEOTIDE SEQUENCE</scope>
</reference>
<dbReference type="EMBL" id="UINC01111477">
    <property type="protein sequence ID" value="SVC79730.1"/>
    <property type="molecule type" value="Genomic_DNA"/>
</dbReference>
<proteinExistence type="predicted"/>
<feature type="region of interest" description="Disordered" evidence="1">
    <location>
        <begin position="1"/>
        <end position="24"/>
    </location>
</feature>